<sequence>MREHISLITKLHKKKIKNNILIMFVEIPPKPSISMDPAGVVKWGDLIAITCSVPTQYLGGSFTLQKTSGSFTKTQQSTTNSSTFRFLEANNNHEGDYRCYYQKTVDSQTLTSPNSDSVTVSVFDN</sequence>
<reference evidence="5" key="1">
    <citation type="submission" date="2025-08" db="UniProtKB">
        <authorList>
            <consortium name="Ensembl"/>
        </authorList>
    </citation>
    <scope>IDENTIFICATION</scope>
</reference>
<dbReference type="Proteomes" id="UP000261500">
    <property type="component" value="Unplaced"/>
</dbReference>
<evidence type="ECO:0000256" key="3">
    <source>
        <dbReference type="ARBA" id="ARBA00023319"/>
    </source>
</evidence>
<dbReference type="GeneTree" id="ENSGT01030000234785"/>
<evidence type="ECO:0000313" key="5">
    <source>
        <dbReference type="Ensembl" id="ENSPLAP00000027160.1"/>
    </source>
</evidence>
<reference evidence="5" key="2">
    <citation type="submission" date="2025-09" db="UniProtKB">
        <authorList>
            <consortium name="Ensembl"/>
        </authorList>
    </citation>
    <scope>IDENTIFICATION</scope>
</reference>
<keyword evidence="1" id="KW-0732">Signal</keyword>
<dbReference type="Pfam" id="PF00047">
    <property type="entry name" value="ig"/>
    <property type="match status" value="1"/>
</dbReference>
<dbReference type="InterPro" id="IPR050412">
    <property type="entry name" value="Ig-like_Receptors_ImmuneReg"/>
</dbReference>
<dbReference type="PANTHER" id="PTHR11738">
    <property type="entry name" value="MHC CLASS I NK CELL RECEPTOR"/>
    <property type="match status" value="1"/>
</dbReference>
<dbReference type="PANTHER" id="PTHR11738:SF186">
    <property type="entry name" value="OSTEOCLAST-ASSOCIATED IMMUNOGLOBULIN-LIKE RECEPTOR"/>
    <property type="match status" value="1"/>
</dbReference>
<keyword evidence="2" id="KW-1015">Disulfide bond</keyword>
<dbReference type="GO" id="GO:0002764">
    <property type="term" value="P:immune response-regulating signaling pathway"/>
    <property type="evidence" value="ECO:0007669"/>
    <property type="project" value="TreeGrafter"/>
</dbReference>
<organism evidence="5 6">
    <name type="scientific">Poecilia latipinna</name>
    <name type="common">sailfin molly</name>
    <dbReference type="NCBI Taxonomy" id="48699"/>
    <lineage>
        <taxon>Eukaryota</taxon>
        <taxon>Metazoa</taxon>
        <taxon>Chordata</taxon>
        <taxon>Craniata</taxon>
        <taxon>Vertebrata</taxon>
        <taxon>Euteleostomi</taxon>
        <taxon>Actinopterygii</taxon>
        <taxon>Neopterygii</taxon>
        <taxon>Teleostei</taxon>
        <taxon>Neoteleostei</taxon>
        <taxon>Acanthomorphata</taxon>
        <taxon>Ovalentaria</taxon>
        <taxon>Atherinomorphae</taxon>
        <taxon>Cyprinodontiformes</taxon>
        <taxon>Poeciliidae</taxon>
        <taxon>Poeciliinae</taxon>
        <taxon>Poecilia</taxon>
    </lineage>
</organism>
<dbReference type="FunFam" id="2.60.40.10:FF:000049">
    <property type="entry name" value="Leukocyte immunoglobulin-like receptor subfamily B member 1"/>
    <property type="match status" value="1"/>
</dbReference>
<evidence type="ECO:0000313" key="6">
    <source>
        <dbReference type="Proteomes" id="UP000261500"/>
    </source>
</evidence>
<dbReference type="Ensembl" id="ENSPLAT00000019886.1">
    <property type="protein sequence ID" value="ENSPLAP00000027160.1"/>
    <property type="gene ID" value="ENSPLAG00000015516.1"/>
</dbReference>
<name>A0A3B3VMY8_9TELE</name>
<keyword evidence="6" id="KW-1185">Reference proteome</keyword>
<dbReference type="STRING" id="48699.ENSPLAP00000027160"/>
<feature type="domain" description="Immunoglobulin-like beta-sandwich" evidence="4">
    <location>
        <begin position="40"/>
        <end position="111"/>
    </location>
</feature>
<dbReference type="InterPro" id="IPR013783">
    <property type="entry name" value="Ig-like_fold"/>
</dbReference>
<dbReference type="InterPro" id="IPR013151">
    <property type="entry name" value="Immunoglobulin_dom"/>
</dbReference>
<dbReference type="Gene3D" id="2.60.40.10">
    <property type="entry name" value="Immunoglobulins"/>
    <property type="match status" value="1"/>
</dbReference>
<dbReference type="InterPro" id="IPR036179">
    <property type="entry name" value="Ig-like_dom_sf"/>
</dbReference>
<evidence type="ECO:0000256" key="2">
    <source>
        <dbReference type="ARBA" id="ARBA00023157"/>
    </source>
</evidence>
<protein>
    <recommendedName>
        <fullName evidence="4">Immunoglobulin-like beta-sandwich domain-containing protein</fullName>
    </recommendedName>
</protein>
<evidence type="ECO:0000259" key="4">
    <source>
        <dbReference type="Pfam" id="PF00047"/>
    </source>
</evidence>
<evidence type="ECO:0000256" key="1">
    <source>
        <dbReference type="ARBA" id="ARBA00022729"/>
    </source>
</evidence>
<dbReference type="AlphaFoldDB" id="A0A3B3VMY8"/>
<proteinExistence type="predicted"/>
<accession>A0A3B3VMY8</accession>
<keyword evidence="3" id="KW-0393">Immunoglobulin domain</keyword>
<dbReference type="SUPFAM" id="SSF48726">
    <property type="entry name" value="Immunoglobulin"/>
    <property type="match status" value="1"/>
</dbReference>